<proteinExistence type="predicted"/>
<feature type="non-terminal residue" evidence="3">
    <location>
        <position position="299"/>
    </location>
</feature>
<dbReference type="InterPro" id="IPR008727">
    <property type="entry name" value="PAAR_motif"/>
</dbReference>
<keyword evidence="1" id="KW-0812">Transmembrane</keyword>
<dbReference type="AlphaFoldDB" id="A0AA87CP85"/>
<name>A0AA87CP85_PROST</name>
<feature type="transmembrane region" description="Helical" evidence="1">
    <location>
        <begin position="46"/>
        <end position="66"/>
    </location>
</feature>
<evidence type="ECO:0000259" key="2">
    <source>
        <dbReference type="Pfam" id="PF20148"/>
    </source>
</evidence>
<keyword evidence="1" id="KW-0472">Membrane</keyword>
<reference evidence="4" key="1">
    <citation type="submission" date="2008-04" db="EMBL/GenBank/DDBJ databases">
        <title>Draft genome sequence of Providencia stuartii (ATCC 25827).</title>
        <authorList>
            <person name="Sudarsanam P."/>
            <person name="Ley R."/>
            <person name="Guruge J."/>
            <person name="Turnbaugh P.J."/>
            <person name="Mahowald M."/>
            <person name="Liep D."/>
            <person name="Gordon J."/>
        </authorList>
    </citation>
    <scope>NUCLEOTIDE SEQUENCE [LARGE SCALE GENOMIC DNA]</scope>
    <source>
        <strain evidence="4">ATCC 25827</strain>
    </source>
</reference>
<dbReference type="EMBL" id="ABJD02000112">
    <property type="protein sequence ID" value="EDU57719.1"/>
    <property type="molecule type" value="Genomic_DNA"/>
</dbReference>
<accession>A0AA87CP85</accession>
<dbReference type="Gene3D" id="2.60.200.60">
    <property type="match status" value="1"/>
</dbReference>
<protein>
    <recommendedName>
        <fullName evidence="2">DUF6531 domain-containing protein</fullName>
    </recommendedName>
</protein>
<dbReference type="Pfam" id="PF20148">
    <property type="entry name" value="DUF6531"/>
    <property type="match status" value="1"/>
</dbReference>
<evidence type="ECO:0000256" key="1">
    <source>
        <dbReference type="SAM" id="Phobius"/>
    </source>
</evidence>
<dbReference type="Proteomes" id="UP000004506">
    <property type="component" value="Unassembled WGS sequence"/>
</dbReference>
<dbReference type="Pfam" id="PF05488">
    <property type="entry name" value="PAAR_motif"/>
    <property type="match status" value="1"/>
</dbReference>
<feature type="domain" description="DUF6531" evidence="2">
    <location>
        <begin position="246"/>
        <end position="298"/>
    </location>
</feature>
<gene>
    <name evidence="3" type="ORF">PROSTU_04369</name>
</gene>
<comment type="caution">
    <text evidence="3">The sequence shown here is derived from an EMBL/GenBank/DDBJ whole genome shotgun (WGS) entry which is preliminary data.</text>
</comment>
<reference evidence="3 4" key="3">
    <citation type="submission" date="2008-05" db="EMBL/GenBank/DDBJ databases">
        <authorList>
            <person name="Fulton L."/>
            <person name="Clifton S."/>
            <person name="Fulton B."/>
            <person name="Xu J."/>
            <person name="Minx P."/>
            <person name="Pepin K.H."/>
            <person name="Johnson M."/>
            <person name="Thiruvilangam P."/>
            <person name="Bhonagiri V."/>
            <person name="Nash W.E."/>
            <person name="Mardis E.R."/>
            <person name="Wilson R.K."/>
        </authorList>
    </citation>
    <scope>NUCLEOTIDE SEQUENCE [LARGE SCALE GENOMIC DNA]</scope>
    <source>
        <strain evidence="3 4">ATCC 25827</strain>
    </source>
</reference>
<organism evidence="3 4">
    <name type="scientific">Providencia stuartii ATCC 25827</name>
    <dbReference type="NCBI Taxonomy" id="471874"/>
    <lineage>
        <taxon>Bacteria</taxon>
        <taxon>Pseudomonadati</taxon>
        <taxon>Pseudomonadota</taxon>
        <taxon>Gammaproteobacteria</taxon>
        <taxon>Enterobacterales</taxon>
        <taxon>Morganellaceae</taxon>
        <taxon>Providencia</taxon>
    </lineage>
</organism>
<dbReference type="RefSeq" id="WP_004917114.1">
    <property type="nucleotide sequence ID" value="NZ_DS607659.1"/>
</dbReference>
<evidence type="ECO:0000313" key="3">
    <source>
        <dbReference type="EMBL" id="EDU57719.1"/>
    </source>
</evidence>
<feature type="transmembrane region" description="Helical" evidence="1">
    <location>
        <begin position="20"/>
        <end position="40"/>
    </location>
</feature>
<dbReference type="CDD" id="cd14742">
    <property type="entry name" value="PAAR_RHS"/>
    <property type="match status" value="1"/>
</dbReference>
<dbReference type="InterPro" id="IPR045351">
    <property type="entry name" value="DUF6531"/>
</dbReference>
<keyword evidence="1" id="KW-1133">Transmembrane helix</keyword>
<sequence>MPEAARVGDIIGHSKSMWGMLIGTVLGAAIAIGGAVISGALMGIGIGTSCVGIGFFAIGASVAIGYGTAKLAEWARDKCVETGSKSLSPCGEIKTGSHNVRINGKAAAISTRSDVKCDKENSLRQMAEGSGSVYINGFPASRVGDKTTCDATVMEGSPNVRIGGGTQATEDIEPEIPSWVTTASDLTMLFAGFLSFGGGVAKGPSAVAKLWSKLPGSAKISRFFCRYGTVLTAMSMAIPAIGILTRPVEVIGGQKVLNGEDELDFTYESELPLHWQRNYLSSYCYEGVLGRGWSFFWET</sequence>
<evidence type="ECO:0000313" key="4">
    <source>
        <dbReference type="Proteomes" id="UP000004506"/>
    </source>
</evidence>
<reference evidence="4" key="2">
    <citation type="submission" date="2008-04" db="EMBL/GenBank/DDBJ databases">
        <title>Draft genome sequence of Providencia stuartii(ATCC 25827).</title>
        <authorList>
            <person name="Sudarsanam P."/>
            <person name="Ley R."/>
            <person name="Guruge J."/>
            <person name="Turnbaugh P.J."/>
            <person name="Mahowald M."/>
            <person name="Liep D."/>
            <person name="Gordon J."/>
        </authorList>
    </citation>
    <scope>NUCLEOTIDE SEQUENCE [LARGE SCALE GENOMIC DNA]</scope>
    <source>
        <strain evidence="4">ATCC 25827</strain>
    </source>
</reference>